<evidence type="ECO:0000313" key="4">
    <source>
        <dbReference type="Proteomes" id="UP000246099"/>
    </source>
</evidence>
<reference evidence="3 4" key="1">
    <citation type="submission" date="2018-05" db="EMBL/GenBank/DDBJ databases">
        <title>Chitinophaga sp. nov., isolated from rhizosphere soil of Alhagi.</title>
        <authorList>
            <person name="Liu Y."/>
        </authorList>
    </citation>
    <scope>NUCLEOTIDE SEQUENCE [LARGE SCALE GENOMIC DNA]</scope>
    <source>
        <strain evidence="3 4">T22</strain>
    </source>
</reference>
<protein>
    <recommendedName>
        <fullName evidence="2">Integrase catalytic domain-containing protein</fullName>
    </recommendedName>
</protein>
<dbReference type="SUPFAM" id="SSF53098">
    <property type="entry name" value="Ribonuclease H-like"/>
    <property type="match status" value="1"/>
</dbReference>
<sequence>MARVKSFQDKTKSELGLGETFASFTQARKAVCQAIDTYNRIRLHSSCDYLTPDQAYRQATGTFRKRWKTRKKPPVNRNQDQNIIL</sequence>
<proteinExistence type="predicted"/>
<dbReference type="RefSeq" id="WP_119075430.1">
    <property type="nucleotide sequence ID" value="NZ_CP029600.1"/>
</dbReference>
<evidence type="ECO:0000313" key="3">
    <source>
        <dbReference type="EMBL" id="AWO00243.1"/>
    </source>
</evidence>
<evidence type="ECO:0000259" key="2">
    <source>
        <dbReference type="Pfam" id="PF13683"/>
    </source>
</evidence>
<dbReference type="InterPro" id="IPR012337">
    <property type="entry name" value="RNaseH-like_sf"/>
</dbReference>
<name>A0ABN5LLF6_9BACT</name>
<feature type="compositionally biased region" description="Polar residues" evidence="1">
    <location>
        <begin position="76"/>
        <end position="85"/>
    </location>
</feature>
<feature type="compositionally biased region" description="Basic residues" evidence="1">
    <location>
        <begin position="63"/>
        <end position="74"/>
    </location>
</feature>
<feature type="domain" description="Integrase catalytic" evidence="2">
    <location>
        <begin position="3"/>
        <end position="52"/>
    </location>
</feature>
<accession>A0ABN5LLF6</accession>
<gene>
    <name evidence="3" type="ORF">DLD77_00240</name>
</gene>
<dbReference type="EMBL" id="CP029600">
    <property type="protein sequence ID" value="AWO00243.1"/>
    <property type="molecule type" value="Genomic_DNA"/>
</dbReference>
<feature type="region of interest" description="Disordered" evidence="1">
    <location>
        <begin position="62"/>
        <end position="85"/>
    </location>
</feature>
<organism evidence="3 4">
    <name type="scientific">Chitinophaga alhagiae</name>
    <dbReference type="NCBI Taxonomy" id="2203219"/>
    <lineage>
        <taxon>Bacteria</taxon>
        <taxon>Pseudomonadati</taxon>
        <taxon>Bacteroidota</taxon>
        <taxon>Chitinophagia</taxon>
        <taxon>Chitinophagales</taxon>
        <taxon>Chitinophagaceae</taxon>
        <taxon>Chitinophaga</taxon>
    </lineage>
</organism>
<dbReference type="InterPro" id="IPR001584">
    <property type="entry name" value="Integrase_cat-core"/>
</dbReference>
<dbReference type="Pfam" id="PF13683">
    <property type="entry name" value="rve_3"/>
    <property type="match status" value="1"/>
</dbReference>
<evidence type="ECO:0000256" key="1">
    <source>
        <dbReference type="SAM" id="MobiDB-lite"/>
    </source>
</evidence>
<keyword evidence="4" id="KW-1185">Reference proteome</keyword>
<dbReference type="Proteomes" id="UP000246099">
    <property type="component" value="Chromosome"/>
</dbReference>